<dbReference type="SUPFAM" id="SSF46689">
    <property type="entry name" value="Homeodomain-like"/>
    <property type="match status" value="1"/>
</dbReference>
<proteinExistence type="inferred from homology"/>
<dbReference type="GO" id="GO:0009948">
    <property type="term" value="P:anterior/posterior axis specification"/>
    <property type="evidence" value="ECO:0007669"/>
    <property type="project" value="TreeGrafter"/>
</dbReference>
<dbReference type="PROSITE" id="PS00027">
    <property type="entry name" value="HOMEOBOX_1"/>
    <property type="match status" value="1"/>
</dbReference>
<dbReference type="InterPro" id="IPR020479">
    <property type="entry name" value="HD_metazoa"/>
</dbReference>
<dbReference type="InterPro" id="IPR000047">
    <property type="entry name" value="HTH_motif"/>
</dbReference>
<accession>A0AA88Y6W4</accession>
<feature type="compositionally biased region" description="Polar residues" evidence="8">
    <location>
        <begin position="111"/>
        <end position="123"/>
    </location>
</feature>
<feature type="DNA-binding region" description="Homeobox" evidence="6">
    <location>
        <begin position="169"/>
        <end position="228"/>
    </location>
</feature>
<organism evidence="10 11">
    <name type="scientific">Pinctada imbricata</name>
    <name type="common">Atlantic pearl-oyster</name>
    <name type="synonym">Pinctada martensii</name>
    <dbReference type="NCBI Taxonomy" id="66713"/>
    <lineage>
        <taxon>Eukaryota</taxon>
        <taxon>Metazoa</taxon>
        <taxon>Spiralia</taxon>
        <taxon>Lophotrochozoa</taxon>
        <taxon>Mollusca</taxon>
        <taxon>Bivalvia</taxon>
        <taxon>Autobranchia</taxon>
        <taxon>Pteriomorphia</taxon>
        <taxon>Pterioida</taxon>
        <taxon>Pterioidea</taxon>
        <taxon>Pteriidae</taxon>
        <taxon>Pinctada</taxon>
    </lineage>
</organism>
<keyword evidence="5 6" id="KW-0539">Nucleus</keyword>
<evidence type="ECO:0000256" key="1">
    <source>
        <dbReference type="ARBA" id="ARBA00004123"/>
    </source>
</evidence>
<dbReference type="Gene3D" id="1.10.10.60">
    <property type="entry name" value="Homeodomain-like"/>
    <property type="match status" value="1"/>
</dbReference>
<dbReference type="PANTHER" id="PTHR24332">
    <property type="entry name" value="HOMEOBOX PROTEIN CDX"/>
    <property type="match status" value="1"/>
</dbReference>
<keyword evidence="3 6" id="KW-0238">DNA-binding</keyword>
<comment type="subcellular location">
    <subcellularLocation>
        <location evidence="1 6 7">Nucleus</location>
    </subcellularLocation>
</comment>
<protein>
    <recommendedName>
        <fullName evidence="9">Homeobox domain-containing protein</fullName>
    </recommendedName>
</protein>
<dbReference type="PANTHER" id="PTHR24332:SF9">
    <property type="entry name" value="HOMEOTIC PROTEIN CAUDAL"/>
    <property type="match status" value="1"/>
</dbReference>
<evidence type="ECO:0000256" key="3">
    <source>
        <dbReference type="ARBA" id="ARBA00023125"/>
    </source>
</evidence>
<evidence type="ECO:0000256" key="4">
    <source>
        <dbReference type="ARBA" id="ARBA00023155"/>
    </source>
</evidence>
<keyword evidence="11" id="KW-1185">Reference proteome</keyword>
<dbReference type="SMART" id="SM00389">
    <property type="entry name" value="HOX"/>
    <property type="match status" value="1"/>
</dbReference>
<dbReference type="Pfam" id="PF00046">
    <property type="entry name" value="Homeodomain"/>
    <property type="match status" value="1"/>
</dbReference>
<feature type="domain" description="Homeobox" evidence="9">
    <location>
        <begin position="167"/>
        <end position="227"/>
    </location>
</feature>
<dbReference type="PRINTS" id="PR00031">
    <property type="entry name" value="HTHREPRESSR"/>
</dbReference>
<comment type="caution">
    <text evidence="10">The sequence shown here is derived from an EMBL/GenBank/DDBJ whole genome shotgun (WGS) entry which is preliminary data.</text>
</comment>
<dbReference type="InterPro" id="IPR001356">
    <property type="entry name" value="HD"/>
</dbReference>
<evidence type="ECO:0000259" key="9">
    <source>
        <dbReference type="PROSITE" id="PS50071"/>
    </source>
</evidence>
<dbReference type="CDD" id="cd00086">
    <property type="entry name" value="homeodomain"/>
    <property type="match status" value="1"/>
</dbReference>
<evidence type="ECO:0000256" key="2">
    <source>
        <dbReference type="ARBA" id="ARBA00010341"/>
    </source>
</evidence>
<keyword evidence="4 6" id="KW-0371">Homeobox</keyword>
<evidence type="ECO:0000256" key="5">
    <source>
        <dbReference type="ARBA" id="ARBA00023242"/>
    </source>
</evidence>
<dbReference type="InterPro" id="IPR047152">
    <property type="entry name" value="Caudal_homeobox"/>
</dbReference>
<dbReference type="InterPro" id="IPR009057">
    <property type="entry name" value="Homeodomain-like_sf"/>
</dbReference>
<dbReference type="PRINTS" id="PR00024">
    <property type="entry name" value="HOMEOBOX"/>
</dbReference>
<dbReference type="GO" id="GO:0030154">
    <property type="term" value="P:cell differentiation"/>
    <property type="evidence" value="ECO:0007669"/>
    <property type="project" value="TreeGrafter"/>
</dbReference>
<feature type="region of interest" description="Disordered" evidence="8">
    <location>
        <begin position="111"/>
        <end position="171"/>
    </location>
</feature>
<dbReference type="GO" id="GO:0009887">
    <property type="term" value="P:animal organ morphogenesis"/>
    <property type="evidence" value="ECO:0007669"/>
    <property type="project" value="TreeGrafter"/>
</dbReference>
<evidence type="ECO:0000256" key="7">
    <source>
        <dbReference type="RuleBase" id="RU000682"/>
    </source>
</evidence>
<gene>
    <name evidence="10" type="ORF">FSP39_006469</name>
</gene>
<feature type="region of interest" description="Disordered" evidence="8">
    <location>
        <begin position="222"/>
        <end position="247"/>
    </location>
</feature>
<dbReference type="FunFam" id="1.10.10.60:FF:000089">
    <property type="entry name" value="Caudal type homeobox 4"/>
    <property type="match status" value="1"/>
</dbReference>
<evidence type="ECO:0000256" key="8">
    <source>
        <dbReference type="SAM" id="MobiDB-lite"/>
    </source>
</evidence>
<dbReference type="GO" id="GO:0005634">
    <property type="term" value="C:nucleus"/>
    <property type="evidence" value="ECO:0007669"/>
    <property type="project" value="UniProtKB-SubCell"/>
</dbReference>
<reference evidence="10" key="1">
    <citation type="submission" date="2019-08" db="EMBL/GenBank/DDBJ databases">
        <title>The improved chromosome-level genome for the pearl oyster Pinctada fucata martensii using PacBio sequencing and Hi-C.</title>
        <authorList>
            <person name="Zheng Z."/>
        </authorList>
    </citation>
    <scope>NUCLEOTIDE SEQUENCE</scope>
    <source>
        <strain evidence="10">ZZ-2019</strain>
        <tissue evidence="10">Adductor muscle</tissue>
    </source>
</reference>
<evidence type="ECO:0000256" key="6">
    <source>
        <dbReference type="PROSITE-ProRule" id="PRU00108"/>
    </source>
</evidence>
<dbReference type="EMBL" id="VSWD01000006">
    <property type="protein sequence ID" value="KAK3099578.1"/>
    <property type="molecule type" value="Genomic_DNA"/>
</dbReference>
<dbReference type="InterPro" id="IPR017970">
    <property type="entry name" value="Homeobox_CS"/>
</dbReference>
<dbReference type="AlphaFoldDB" id="A0AA88Y6W4"/>
<dbReference type="GO" id="GO:0000981">
    <property type="term" value="F:DNA-binding transcription factor activity, RNA polymerase II-specific"/>
    <property type="evidence" value="ECO:0007669"/>
    <property type="project" value="InterPro"/>
</dbReference>
<dbReference type="GO" id="GO:0000977">
    <property type="term" value="F:RNA polymerase II transcription regulatory region sequence-specific DNA binding"/>
    <property type="evidence" value="ECO:0007669"/>
    <property type="project" value="TreeGrafter"/>
</dbReference>
<name>A0AA88Y6W4_PINIB</name>
<comment type="similarity">
    <text evidence="2">Belongs to the Caudal homeobox family.</text>
</comment>
<evidence type="ECO:0000313" key="11">
    <source>
        <dbReference type="Proteomes" id="UP001186944"/>
    </source>
</evidence>
<sequence>MFQSRTSPPANYNFGHFAGYMPQSTQYNPTAVSGQTHGDYNQFQMDPTAFQQAQCYMAYGSRPVEEWVNNYSMGPSQAGTVSPHNYNYRHPHHMNMEYPQGQISHAPVGQTLTMMGSSPQPVCSPTASTSSSNGSPGSPSNKQLRPPFDWMKKTSYAPSGPAPGKTRTKDKYRVVYSDHQRLELEKEFHYSRYITIRRKAELAQALALSERQVKIWFQNRRAKERKQNKKRDEAITGSGITGSSDIQIHETGSHVQGLGMNVHGSQVQPSIKQDIDDYCPLSSPVNSPQEHSDQNVQGCVSPEISVPTSLPVSTSVNLQMQPAVPVSVIKMDPHDLTQS</sequence>
<dbReference type="Proteomes" id="UP001186944">
    <property type="component" value="Unassembled WGS sequence"/>
</dbReference>
<dbReference type="PROSITE" id="PS50071">
    <property type="entry name" value="HOMEOBOX_2"/>
    <property type="match status" value="1"/>
</dbReference>
<feature type="compositionally biased region" description="Low complexity" evidence="8">
    <location>
        <begin position="124"/>
        <end position="141"/>
    </location>
</feature>
<evidence type="ECO:0000313" key="10">
    <source>
        <dbReference type="EMBL" id="KAK3099578.1"/>
    </source>
</evidence>